<protein>
    <submittedName>
        <fullName evidence="1">Spore coat polysaccharide biosynthesis protein SpsF</fullName>
    </submittedName>
</protein>
<gene>
    <name evidence="1" type="ORF">SAMN02745784_02082</name>
</gene>
<dbReference type="PANTHER" id="PTHR42866:SF1">
    <property type="entry name" value="SPORE COAT POLYSACCHARIDE BIOSYNTHESIS PROTEIN SPSF"/>
    <property type="match status" value="1"/>
</dbReference>
<dbReference type="RefSeq" id="WP_072976138.1">
    <property type="nucleotide sequence ID" value="NZ_FQTY01000009.1"/>
</dbReference>
<dbReference type="SUPFAM" id="SSF53448">
    <property type="entry name" value="Nucleotide-diphospho-sugar transferases"/>
    <property type="match status" value="1"/>
</dbReference>
<accession>A0A1M4X291</accession>
<name>A0A1M4X291_9FIRM</name>
<dbReference type="GeneID" id="90994080"/>
<dbReference type="Pfam" id="PF02348">
    <property type="entry name" value="CTP_transf_3"/>
    <property type="match status" value="1"/>
</dbReference>
<dbReference type="InterPro" id="IPR003329">
    <property type="entry name" value="Cytidylyl_trans"/>
</dbReference>
<dbReference type="EMBL" id="FQTY01000009">
    <property type="protein sequence ID" value="SHE87570.1"/>
    <property type="molecule type" value="Genomic_DNA"/>
</dbReference>
<dbReference type="AlphaFoldDB" id="A0A1M4X291"/>
<evidence type="ECO:0000313" key="2">
    <source>
        <dbReference type="Proteomes" id="UP000184114"/>
    </source>
</evidence>
<dbReference type="PANTHER" id="PTHR42866">
    <property type="entry name" value="3-DEOXY-MANNO-OCTULOSONATE CYTIDYLYLTRANSFERASE"/>
    <property type="match status" value="1"/>
</dbReference>
<dbReference type="STRING" id="1123404.SAMN02745784_02082"/>
<keyword evidence="2" id="KW-1185">Reference proteome</keyword>
<dbReference type="Gene3D" id="3.90.550.10">
    <property type="entry name" value="Spore Coat Polysaccharide Biosynthesis Protein SpsA, Chain A"/>
    <property type="match status" value="1"/>
</dbReference>
<evidence type="ECO:0000313" key="1">
    <source>
        <dbReference type="EMBL" id="SHE87570.1"/>
    </source>
</evidence>
<dbReference type="Proteomes" id="UP000184114">
    <property type="component" value="Unassembled WGS sequence"/>
</dbReference>
<reference evidence="2" key="1">
    <citation type="submission" date="2016-11" db="EMBL/GenBank/DDBJ databases">
        <authorList>
            <person name="Varghese N."/>
            <person name="Submissions S."/>
        </authorList>
    </citation>
    <scope>NUCLEOTIDE SEQUENCE [LARGE SCALE GENOMIC DNA]</scope>
    <source>
        <strain evidence="2">DSM 18095</strain>
    </source>
</reference>
<organism evidence="1 2">
    <name type="scientific">Tissierella praeacuta DSM 18095</name>
    <dbReference type="NCBI Taxonomy" id="1123404"/>
    <lineage>
        <taxon>Bacteria</taxon>
        <taxon>Bacillati</taxon>
        <taxon>Bacillota</taxon>
        <taxon>Tissierellia</taxon>
        <taxon>Tissierellales</taxon>
        <taxon>Tissierellaceae</taxon>
        <taxon>Tissierella</taxon>
    </lineage>
</organism>
<dbReference type="GO" id="GO:0005829">
    <property type="term" value="C:cytosol"/>
    <property type="evidence" value="ECO:0007669"/>
    <property type="project" value="TreeGrafter"/>
</dbReference>
<proteinExistence type="predicted"/>
<dbReference type="CDD" id="cd02518">
    <property type="entry name" value="GT2_SpsF"/>
    <property type="match status" value="1"/>
</dbReference>
<sequence length="247" mass="28924">MKTIAIIQARMGSARLPGKVMMKIGGKTVLDHVIARIKQSKEVDEIVIATTIKENDNQIVDEVNRLGVKFFRGSEEDVLSRYYYAAKENEADIVARITSDCPLIDPKIVDEVIKFYKEHEYAMVVNASSDLSKRTFPRGLDVEIFSFDQLEIAFTNADEKYQREHVTPFIYENNDNIFYYKNNIDYSKHRWTLDTKEDFELICKIYDELYKGSHDFFLKDIIELFQRKPELFNINAHIKQKELKNAE</sequence>
<dbReference type="InterPro" id="IPR029044">
    <property type="entry name" value="Nucleotide-diphossugar_trans"/>
</dbReference>